<dbReference type="AlphaFoldDB" id="S7RI87"/>
<dbReference type="eggNOG" id="ENOG502STJU">
    <property type="taxonomic scope" value="Eukaryota"/>
</dbReference>
<accession>S7RI87</accession>
<dbReference type="OMA" id="HTFGLPN"/>
<organism evidence="2 3">
    <name type="scientific">Gloeophyllum trabeum (strain ATCC 11539 / FP-39264 / Madison 617)</name>
    <name type="common">Brown rot fungus</name>
    <dbReference type="NCBI Taxonomy" id="670483"/>
    <lineage>
        <taxon>Eukaryota</taxon>
        <taxon>Fungi</taxon>
        <taxon>Dikarya</taxon>
        <taxon>Basidiomycota</taxon>
        <taxon>Agaricomycotina</taxon>
        <taxon>Agaricomycetes</taxon>
        <taxon>Gloeophyllales</taxon>
        <taxon>Gloeophyllaceae</taxon>
        <taxon>Gloeophyllum</taxon>
    </lineage>
</organism>
<proteinExistence type="predicted"/>
<feature type="region of interest" description="Disordered" evidence="1">
    <location>
        <begin position="430"/>
        <end position="463"/>
    </location>
</feature>
<feature type="region of interest" description="Disordered" evidence="1">
    <location>
        <begin position="528"/>
        <end position="619"/>
    </location>
</feature>
<evidence type="ECO:0000256" key="1">
    <source>
        <dbReference type="SAM" id="MobiDB-lite"/>
    </source>
</evidence>
<keyword evidence="3" id="KW-1185">Reference proteome</keyword>
<dbReference type="OrthoDB" id="3254613at2759"/>
<dbReference type="GeneID" id="19304245"/>
<dbReference type="RefSeq" id="XP_007867344.1">
    <property type="nucleotide sequence ID" value="XM_007869153.1"/>
</dbReference>
<evidence type="ECO:0000313" key="3">
    <source>
        <dbReference type="Proteomes" id="UP000030669"/>
    </source>
</evidence>
<dbReference type="HOGENOM" id="CLU_427611_0_0_1"/>
<feature type="region of interest" description="Disordered" evidence="1">
    <location>
        <begin position="197"/>
        <end position="219"/>
    </location>
</feature>
<evidence type="ECO:0000313" key="2">
    <source>
        <dbReference type="EMBL" id="EPQ53985.1"/>
    </source>
</evidence>
<dbReference type="Proteomes" id="UP000030669">
    <property type="component" value="Unassembled WGS sequence"/>
</dbReference>
<feature type="compositionally biased region" description="Low complexity" evidence="1">
    <location>
        <begin position="534"/>
        <end position="563"/>
    </location>
</feature>
<gene>
    <name evidence="2" type="ORF">GLOTRDRAFT_139423</name>
</gene>
<sequence>MIGVQICPPGIQNQMSFNPVSEDVACLRPPGLRIRTEHLLPEYNRPDSEQNPGYNDILSPRDFQYHTFGVPNHFASPPPPARPAPKRVDSTFLRARRAERYRVSYDALKTALGRCDRATHDSVVGALEGAAAYMNSVVHETKQRIEELRTELADRSSLDKETVADMQKERWMIERRYVCLEGDEKLVEKKVHELKTNSHAPARNDAMDKSGHDLSIMNPDSRRRTNLAMFFERSPTKVYASRRRMPTPIRVDNTTRVRTPKNLSSPKRLRPPSPRAYLKACWKLRPLPDLPSPSTTSIIAFPRQKTTEEKYRLSSEMISPTRARTVTASTASDSAFSPIDDHPRTFWGTALVQRPIKLSAGTDPPSLRMKVSDSNSPADIPEYVWDLLDQFDLVGEDITFASDPPPPSPALPQFARPQYHFGYSDSRFQFSPSDSLRPSSPAEDPPPSQPSTPQTPPLGHARRRTTAFSLSRWAAPFSFSSASSHRPPELHVHINTPINTRRRSQSHPLPLSPGLLYAIPESPNSAMLSPPPVAASMRSRGSARSYRSRTKSSISSLFRLGSSPAEESRSQETLFGQATSPESSRDPLASATAMSSPYSPYSARDDVSASLTERGRTSSLRLSRNGSVVDRLRKRLHVFN</sequence>
<feature type="compositionally biased region" description="Pro residues" evidence="1">
    <location>
        <begin position="443"/>
        <end position="456"/>
    </location>
</feature>
<reference evidence="2 3" key="1">
    <citation type="journal article" date="2012" name="Science">
        <title>The Paleozoic origin of enzymatic lignin decomposition reconstructed from 31 fungal genomes.</title>
        <authorList>
            <person name="Floudas D."/>
            <person name="Binder M."/>
            <person name="Riley R."/>
            <person name="Barry K."/>
            <person name="Blanchette R.A."/>
            <person name="Henrissat B."/>
            <person name="Martinez A.T."/>
            <person name="Otillar R."/>
            <person name="Spatafora J.W."/>
            <person name="Yadav J.S."/>
            <person name="Aerts A."/>
            <person name="Benoit I."/>
            <person name="Boyd A."/>
            <person name="Carlson A."/>
            <person name="Copeland A."/>
            <person name="Coutinho P.M."/>
            <person name="de Vries R.P."/>
            <person name="Ferreira P."/>
            <person name="Findley K."/>
            <person name="Foster B."/>
            <person name="Gaskell J."/>
            <person name="Glotzer D."/>
            <person name="Gorecki P."/>
            <person name="Heitman J."/>
            <person name="Hesse C."/>
            <person name="Hori C."/>
            <person name="Igarashi K."/>
            <person name="Jurgens J.A."/>
            <person name="Kallen N."/>
            <person name="Kersten P."/>
            <person name="Kohler A."/>
            <person name="Kuees U."/>
            <person name="Kumar T.K.A."/>
            <person name="Kuo A."/>
            <person name="LaButti K."/>
            <person name="Larrondo L.F."/>
            <person name="Lindquist E."/>
            <person name="Ling A."/>
            <person name="Lombard V."/>
            <person name="Lucas S."/>
            <person name="Lundell T."/>
            <person name="Martin R."/>
            <person name="McLaughlin D.J."/>
            <person name="Morgenstern I."/>
            <person name="Morin E."/>
            <person name="Murat C."/>
            <person name="Nagy L.G."/>
            <person name="Nolan M."/>
            <person name="Ohm R.A."/>
            <person name="Patyshakuliyeva A."/>
            <person name="Rokas A."/>
            <person name="Ruiz-Duenas F.J."/>
            <person name="Sabat G."/>
            <person name="Salamov A."/>
            <person name="Samejima M."/>
            <person name="Schmutz J."/>
            <person name="Slot J.C."/>
            <person name="St John F."/>
            <person name="Stenlid J."/>
            <person name="Sun H."/>
            <person name="Sun S."/>
            <person name="Syed K."/>
            <person name="Tsang A."/>
            <person name="Wiebenga A."/>
            <person name="Young D."/>
            <person name="Pisabarro A."/>
            <person name="Eastwood D.C."/>
            <person name="Martin F."/>
            <person name="Cullen D."/>
            <person name="Grigoriev I.V."/>
            <person name="Hibbett D.S."/>
        </authorList>
    </citation>
    <scope>NUCLEOTIDE SEQUENCE [LARGE SCALE GENOMIC DNA]</scope>
    <source>
        <strain evidence="2 3">ATCC 11539</strain>
    </source>
</reference>
<dbReference type="EMBL" id="KB469304">
    <property type="protein sequence ID" value="EPQ53985.1"/>
    <property type="molecule type" value="Genomic_DNA"/>
</dbReference>
<name>S7RI87_GLOTA</name>
<dbReference type="KEGG" id="gtr:GLOTRDRAFT_139423"/>
<protein>
    <submittedName>
        <fullName evidence="2">Uncharacterized protein</fullName>
    </submittedName>
</protein>
<feature type="compositionally biased region" description="Polar residues" evidence="1">
    <location>
        <begin position="571"/>
        <end position="582"/>
    </location>
</feature>